<dbReference type="EMBL" id="CP111021">
    <property type="protein sequence ID" value="WAR16850.1"/>
    <property type="molecule type" value="Genomic_DNA"/>
</dbReference>
<dbReference type="PROSITE" id="PS00022">
    <property type="entry name" value="EGF_1"/>
    <property type="match status" value="2"/>
</dbReference>
<dbReference type="InterPro" id="IPR050348">
    <property type="entry name" value="Protein-Tyr_Phosphatase"/>
</dbReference>
<feature type="domain" description="Tyrosine-protein phosphatase" evidence="2">
    <location>
        <begin position="673"/>
        <end position="804"/>
    </location>
</feature>
<dbReference type="InterPro" id="IPR029021">
    <property type="entry name" value="Prot-tyrosine_phosphatase-like"/>
</dbReference>
<keyword evidence="1" id="KW-0732">Signal</keyword>
<dbReference type="SUPFAM" id="SSF52799">
    <property type="entry name" value="(Phosphotyrosine protein) phosphatases II"/>
    <property type="match status" value="1"/>
</dbReference>
<evidence type="ECO:0000313" key="4">
    <source>
        <dbReference type="Proteomes" id="UP001164746"/>
    </source>
</evidence>
<reference evidence="3" key="1">
    <citation type="submission" date="2022-11" db="EMBL/GenBank/DDBJ databases">
        <title>Centuries of genome instability and evolution in soft-shell clam transmissible cancer (bioRxiv).</title>
        <authorList>
            <person name="Hart S.F.M."/>
            <person name="Yonemitsu M.A."/>
            <person name="Giersch R.M."/>
            <person name="Beal B.F."/>
            <person name="Arriagada G."/>
            <person name="Davis B.W."/>
            <person name="Ostrander E.A."/>
            <person name="Goff S.P."/>
            <person name="Metzger M.J."/>
        </authorList>
    </citation>
    <scope>NUCLEOTIDE SEQUENCE</scope>
    <source>
        <strain evidence="3">MELC-2E11</strain>
        <tissue evidence="3">Siphon/mantle</tissue>
    </source>
</reference>
<name>A0ABY7F3V3_MYAAR</name>
<dbReference type="Proteomes" id="UP001164746">
    <property type="component" value="Chromosome 10"/>
</dbReference>
<accession>A0ABY7F3V3</accession>
<feature type="signal peptide" evidence="1">
    <location>
        <begin position="1"/>
        <end position="23"/>
    </location>
</feature>
<keyword evidence="4" id="KW-1185">Reference proteome</keyword>
<dbReference type="PROSITE" id="PS01248">
    <property type="entry name" value="EGF_LAM_1"/>
    <property type="match status" value="1"/>
</dbReference>
<feature type="chain" id="PRO_5047037505" evidence="1">
    <location>
        <begin position="24"/>
        <end position="804"/>
    </location>
</feature>
<organism evidence="3 4">
    <name type="scientific">Mya arenaria</name>
    <name type="common">Soft-shell clam</name>
    <dbReference type="NCBI Taxonomy" id="6604"/>
    <lineage>
        <taxon>Eukaryota</taxon>
        <taxon>Metazoa</taxon>
        <taxon>Spiralia</taxon>
        <taxon>Lophotrochozoa</taxon>
        <taxon>Mollusca</taxon>
        <taxon>Bivalvia</taxon>
        <taxon>Autobranchia</taxon>
        <taxon>Heteroconchia</taxon>
        <taxon>Euheterodonta</taxon>
        <taxon>Imparidentia</taxon>
        <taxon>Neoheterodontei</taxon>
        <taxon>Myida</taxon>
        <taxon>Myoidea</taxon>
        <taxon>Myidae</taxon>
        <taxon>Mya</taxon>
    </lineage>
</organism>
<evidence type="ECO:0000256" key="1">
    <source>
        <dbReference type="SAM" id="SignalP"/>
    </source>
</evidence>
<dbReference type="SMART" id="SM00181">
    <property type="entry name" value="EGF"/>
    <property type="match status" value="13"/>
</dbReference>
<evidence type="ECO:0000313" key="3">
    <source>
        <dbReference type="EMBL" id="WAR16850.1"/>
    </source>
</evidence>
<dbReference type="PROSITE" id="PS50055">
    <property type="entry name" value="TYR_PHOSPHATASE_PTP"/>
    <property type="match status" value="1"/>
</dbReference>
<dbReference type="PANTHER" id="PTHR19134">
    <property type="entry name" value="RECEPTOR-TYPE TYROSINE-PROTEIN PHOSPHATASE"/>
    <property type="match status" value="1"/>
</dbReference>
<dbReference type="SMART" id="SM00194">
    <property type="entry name" value="PTPc"/>
    <property type="match status" value="1"/>
</dbReference>
<dbReference type="Pfam" id="PF00102">
    <property type="entry name" value="Y_phosphatase"/>
    <property type="match status" value="1"/>
</dbReference>
<dbReference type="InterPro" id="IPR002049">
    <property type="entry name" value="LE_dom"/>
</dbReference>
<gene>
    <name evidence="3" type="ORF">MAR_031444</name>
</gene>
<dbReference type="Gene3D" id="3.90.190.10">
    <property type="entry name" value="Protein tyrosine phosphatase superfamily"/>
    <property type="match status" value="1"/>
</dbReference>
<protein>
    <submittedName>
        <fullName evidence="3">TENX-like protein</fullName>
    </submittedName>
</protein>
<proteinExistence type="predicted"/>
<feature type="non-terminal residue" evidence="3">
    <location>
        <position position="1"/>
    </location>
</feature>
<dbReference type="InterPro" id="IPR000242">
    <property type="entry name" value="PTP_cat"/>
</dbReference>
<dbReference type="CDD" id="cd00047">
    <property type="entry name" value="PTPc"/>
    <property type="match status" value="1"/>
</dbReference>
<dbReference type="Gene3D" id="2.170.300.10">
    <property type="entry name" value="Tie2 ligand-binding domain superfamily"/>
    <property type="match status" value="1"/>
</dbReference>
<dbReference type="InterPro" id="IPR000742">
    <property type="entry name" value="EGF"/>
</dbReference>
<evidence type="ECO:0000259" key="2">
    <source>
        <dbReference type="PROSITE" id="PS50055"/>
    </source>
</evidence>
<dbReference type="PANTHER" id="PTHR19134:SF449">
    <property type="entry name" value="TYROSINE-PROTEIN PHOSPHATASE 1"/>
    <property type="match status" value="1"/>
</dbReference>
<sequence length="804" mass="89569">MDFRNSFVIVYTILCLHVQETFQQATECRNCGCCAEGNYETCSSGYCNNGCIDGYWGTACYNKCNYNCLKCSGSDGYCSECKPGYFGRKCERPCGSRCSKCHKTYGCQSCKHGFWGNICNQQCNELCLGCRKFDGYCNDCVTGHYGSDCNSVCGSQCKYCNRLGGCITCHNGYYGSTCENTCGSYCSFCDKNLGCTYCSNDRFGNTCQYNCKSNCIHGACRSDKASCFCYSHFSGKRCQRCSLGFFGAHCSNKCSVGCNNECSEDNGFCTCKSGWSGDICDKCMNGFYGNSCSKRCRNKCEQCTALYECQSCRPGRSGSYCQYSCGKGCIHGICSISSSFCNCINEYFDETQHCKECVPGRNGQTCQQDCPTACLSCENESNCLHCQDGYYGIACQHKYPNHCSNEVCKQNNGSCFRCKDGYFGEHCNNACSENCQSCHKFGLCTECRPGFSNTNRQCTCRTDICVNPANCDSCTNTSFFANMNECCLCNLHKCVSCSNTLGTVNCKLCESGYFPGNNGQCEPCMSKCFQHRCDSSSGKCLKGCSNGYWNQNCEKECDPECSSCNQEDGLCSQCKNKTKHGTDCRLVCSTTCKDSTCDIAGYCTYGCITNTFGMQCENKCDDYCSPKDNITLCSERTGMCLHGCKTGYKGTFCPPDEDDVCVREITDMFDGNEGPMAKQLGDFGQFWRMVWQQKVEKIVMVTNFVEGQKTKCEQYWPDNGKSKLYGDIQVVCKTENLYADFILRQFTFSKGIQNSEERNLHHLQFTAWPDKDIPDNVTSIIEFRQKVNALPSTFDGPVIVHCRR</sequence>
<dbReference type="PRINTS" id="PR00700">
    <property type="entry name" value="PRTYPHPHTASE"/>
</dbReference>